<evidence type="ECO:0008006" key="4">
    <source>
        <dbReference type="Google" id="ProtNLM"/>
    </source>
</evidence>
<reference evidence="2 3" key="1">
    <citation type="submission" date="2019-03" db="EMBL/GenBank/DDBJ databases">
        <title>Genomic Encyclopedia of Archaeal and Bacterial Type Strains, Phase II (KMG-II): from individual species to whole genera.</title>
        <authorList>
            <person name="Goeker M."/>
        </authorList>
    </citation>
    <scope>NUCLEOTIDE SEQUENCE [LARGE SCALE GENOMIC DNA]</scope>
    <source>
        <strain evidence="2 3">ATCC 700618</strain>
    </source>
</reference>
<evidence type="ECO:0000256" key="1">
    <source>
        <dbReference type="SAM" id="SignalP"/>
    </source>
</evidence>
<dbReference type="RefSeq" id="WP_094254383.1">
    <property type="nucleotide sequence ID" value="NZ_NNCE01000001.1"/>
</dbReference>
<sequence length="902" mass="98607">MKKGKLLLGVSLPLITGFAAVAAIACGQPEQSQADQSLANIVKGLEGQTINTKNAQTIHQFNETIENLNTKTVDERTTGLRNLLQDSFSSALGTLAKIQAIIINRSGDVVSLKLTLSYPDATSNKEVSFTVGNINTNLEPSANLDDIFNNTNGKTFAAAGIANQQSPQEWEEWAKSVSSDRITTELISRLDVNFKIALGAATVSKVLVVTPQDNDATAATVTLTLSNGITTRTTVITVSPLLSQNTVNTNTQKALVTEFYAKLNKSVLVLESEFTKNAIDAAANLSPSEDTRLFESITPLTNLLPSTNSIYSLKANEAAPSIPNGYELRAIFKKSEASNKSGSFIVRFVLFQSAANRYIDNDGTTKHTDYESAVGQVANFWGYKSDDVVTYFTGVNATYNFTSQPASAQDFVRLLPNYNSELRTATLTREEMIENFPSITLGQVPATISGFEENPFKDEYLIKVYEANNANRNLTLSARMKRDNRLYSTTGIVAGVDDEVGKTITVSGFATVDEEQSKKDVETLKAALLQLQNLTTTLNKDSFATQVKYPNFAAFLKDVAKTVDTLGATITLGQPTANDGNGTLTFSNVTITKNNSTATGISLTISGFRQIDEQAKAWYEKWAKRTDWQVQQFVNIEKTGFIRTKLALNWNNSEGLSAKFNNILANDLVADANPTTLDGYNVIFNLQEVSPDPDATTLDVEYYLTKTVGNNTVYINSDGKELTDINLLTKSKITFTGIISDKAQLAALTESLLKATGNSGLYRVINSFDAFQKNFENDEIKTLRFIDDNIAWGMSRLVVSTNIGWNATQLYTNVTLLDNTNSADLVKIKQFMARPEVKAKLLSDYNAVKLRVISMNFKLNGIEHSVQVGVVYTEGNAGESWALSPTRTAQIEAGKAYEDLVE</sequence>
<gene>
    <name evidence="2" type="ORF">EI74_0124</name>
</gene>
<keyword evidence="1" id="KW-0732">Signal</keyword>
<dbReference type="Proteomes" id="UP000295518">
    <property type="component" value="Unassembled WGS sequence"/>
</dbReference>
<protein>
    <recommendedName>
        <fullName evidence="4">Lipoprotein-associated protein</fullName>
    </recommendedName>
</protein>
<evidence type="ECO:0000313" key="3">
    <source>
        <dbReference type="Proteomes" id="UP000295518"/>
    </source>
</evidence>
<keyword evidence="3" id="KW-1185">Reference proteome</keyword>
<dbReference type="PROSITE" id="PS51257">
    <property type="entry name" value="PROKAR_LIPOPROTEIN"/>
    <property type="match status" value="1"/>
</dbReference>
<feature type="chain" id="PRO_5020443956" description="Lipoprotein-associated protein" evidence="1">
    <location>
        <begin position="23"/>
        <end position="902"/>
    </location>
</feature>
<dbReference type="AlphaFoldDB" id="A0A4R6IGB5"/>
<evidence type="ECO:0000313" key="2">
    <source>
        <dbReference type="EMBL" id="TDO21104.1"/>
    </source>
</evidence>
<accession>A0A4R6IGB5</accession>
<organism evidence="2 3">
    <name type="scientific">Mycoplasma testudineum</name>
    <dbReference type="NCBI Taxonomy" id="244584"/>
    <lineage>
        <taxon>Bacteria</taxon>
        <taxon>Bacillati</taxon>
        <taxon>Mycoplasmatota</taxon>
        <taxon>Mollicutes</taxon>
        <taxon>Mycoplasmataceae</taxon>
        <taxon>Mycoplasma</taxon>
    </lineage>
</organism>
<proteinExistence type="predicted"/>
<name>A0A4R6IGB5_9MOLU</name>
<feature type="signal peptide" evidence="1">
    <location>
        <begin position="1"/>
        <end position="22"/>
    </location>
</feature>
<comment type="caution">
    <text evidence="2">The sequence shown here is derived from an EMBL/GenBank/DDBJ whole genome shotgun (WGS) entry which is preliminary data.</text>
</comment>
<dbReference type="EMBL" id="SNWN01000009">
    <property type="protein sequence ID" value="TDO21104.1"/>
    <property type="molecule type" value="Genomic_DNA"/>
</dbReference>